<organism evidence="3 4">
    <name type="scientific">Araneus ventricosus</name>
    <name type="common">Orbweaver spider</name>
    <name type="synonym">Epeira ventricosa</name>
    <dbReference type="NCBI Taxonomy" id="182803"/>
    <lineage>
        <taxon>Eukaryota</taxon>
        <taxon>Metazoa</taxon>
        <taxon>Ecdysozoa</taxon>
        <taxon>Arthropoda</taxon>
        <taxon>Chelicerata</taxon>
        <taxon>Arachnida</taxon>
        <taxon>Araneae</taxon>
        <taxon>Araneomorphae</taxon>
        <taxon>Entelegynae</taxon>
        <taxon>Araneoidea</taxon>
        <taxon>Araneidae</taxon>
        <taxon>Araneus</taxon>
    </lineage>
</organism>
<dbReference type="EMBL" id="BGPR01089460">
    <property type="protein sequence ID" value="GBM15362.1"/>
    <property type="molecule type" value="Genomic_DNA"/>
</dbReference>
<comment type="caution">
    <text evidence="3">The sequence shown here is derived from an EMBL/GenBank/DDBJ whole genome shotgun (WGS) entry which is preliminary data.</text>
</comment>
<evidence type="ECO:0000256" key="1">
    <source>
        <dbReference type="ARBA" id="ARBA00008270"/>
    </source>
</evidence>
<evidence type="ECO:0000256" key="2">
    <source>
        <dbReference type="ARBA" id="ARBA00023235"/>
    </source>
</evidence>
<dbReference type="PANTHER" id="PTHR13774">
    <property type="entry name" value="PHENAZINE BIOSYNTHESIS PROTEIN"/>
    <property type="match status" value="1"/>
</dbReference>
<proteinExistence type="inferred from homology"/>
<dbReference type="GO" id="GO:0005737">
    <property type="term" value="C:cytoplasm"/>
    <property type="evidence" value="ECO:0007669"/>
    <property type="project" value="TreeGrafter"/>
</dbReference>
<dbReference type="Gene3D" id="3.10.310.10">
    <property type="entry name" value="Diaminopimelate Epimerase, Chain A, domain 1"/>
    <property type="match status" value="1"/>
</dbReference>
<dbReference type="OrthoDB" id="75169at2759"/>
<name>A0A4Y2DEY4_ARAVE</name>
<comment type="similarity">
    <text evidence="1">Belongs to the PhzF family.</text>
</comment>
<reference evidence="3 4" key="1">
    <citation type="journal article" date="2019" name="Sci. Rep.">
        <title>Orb-weaving spider Araneus ventricosus genome elucidates the spidroin gene catalogue.</title>
        <authorList>
            <person name="Kono N."/>
            <person name="Nakamura H."/>
            <person name="Ohtoshi R."/>
            <person name="Moran D.A.P."/>
            <person name="Shinohara A."/>
            <person name="Yoshida Y."/>
            <person name="Fujiwara M."/>
            <person name="Mori M."/>
            <person name="Tomita M."/>
            <person name="Arakawa K."/>
        </authorList>
    </citation>
    <scope>NUCLEOTIDE SEQUENCE [LARGE SCALE GENOMIC DNA]</scope>
</reference>
<accession>A0A4Y2DEY4</accession>
<sequence length="111" mass="12284">VHDKYKTVVEAVVKNLPVQEVVLSLSKELVIRLNDNVTRKELESIKTNDAELLAAAPDIAGVIVTLKGSAEECVDEDGNKYDFVSRYFSPWFGISEDPVTGKQAIRFSLCV</sequence>
<evidence type="ECO:0000313" key="3">
    <source>
        <dbReference type="EMBL" id="GBM15362.1"/>
    </source>
</evidence>
<protein>
    <submittedName>
        <fullName evidence="3">Uncharacterized protein</fullName>
    </submittedName>
</protein>
<dbReference type="SUPFAM" id="SSF54506">
    <property type="entry name" value="Diaminopimelate epimerase-like"/>
    <property type="match status" value="1"/>
</dbReference>
<dbReference type="PANTHER" id="PTHR13774:SF17">
    <property type="entry name" value="PHENAZINE BIOSYNTHESIS-LIKE DOMAIN-CONTAINING PROTEIN"/>
    <property type="match status" value="1"/>
</dbReference>
<evidence type="ECO:0000313" key="4">
    <source>
        <dbReference type="Proteomes" id="UP000499080"/>
    </source>
</evidence>
<gene>
    <name evidence="3" type="ORF">AVEN_4598_1</name>
</gene>
<feature type="non-terminal residue" evidence="3">
    <location>
        <position position="1"/>
    </location>
</feature>
<dbReference type="GO" id="GO:0016853">
    <property type="term" value="F:isomerase activity"/>
    <property type="evidence" value="ECO:0007669"/>
    <property type="project" value="UniProtKB-KW"/>
</dbReference>
<keyword evidence="2" id="KW-0413">Isomerase</keyword>
<dbReference type="AlphaFoldDB" id="A0A4Y2DEY4"/>
<keyword evidence="4" id="KW-1185">Reference proteome</keyword>
<dbReference type="Pfam" id="PF02567">
    <property type="entry name" value="PhzC-PhzF"/>
    <property type="match status" value="1"/>
</dbReference>
<dbReference type="Proteomes" id="UP000499080">
    <property type="component" value="Unassembled WGS sequence"/>
</dbReference>
<dbReference type="InterPro" id="IPR003719">
    <property type="entry name" value="Phenazine_PhzF-like"/>
</dbReference>